<evidence type="ECO:0000313" key="1">
    <source>
        <dbReference type="EMBL" id="NBJ24451.1"/>
    </source>
</evidence>
<organism evidence="1 2">
    <name type="scientific">Microvirga arsenatis</name>
    <dbReference type="NCBI Taxonomy" id="2692265"/>
    <lineage>
        <taxon>Bacteria</taxon>
        <taxon>Pseudomonadati</taxon>
        <taxon>Pseudomonadota</taxon>
        <taxon>Alphaproteobacteria</taxon>
        <taxon>Hyphomicrobiales</taxon>
        <taxon>Methylobacteriaceae</taxon>
        <taxon>Microvirga</taxon>
    </lineage>
</organism>
<gene>
    <name evidence="1" type="ORF">GR303_08800</name>
</gene>
<keyword evidence="2" id="KW-1185">Reference proteome</keyword>
<evidence type="ECO:0000313" key="2">
    <source>
        <dbReference type="Proteomes" id="UP000818323"/>
    </source>
</evidence>
<comment type="caution">
    <text evidence="1">The sequence shown here is derived from an EMBL/GenBank/DDBJ whole genome shotgun (WGS) entry which is preliminary data.</text>
</comment>
<accession>A0ABW9YVU5</accession>
<reference evidence="1 2" key="1">
    <citation type="submission" date="2020-01" db="EMBL/GenBank/DDBJ databases">
        <title>Microvirga sp. nov., an arsenate reduction bacterium isolated from Tibet hotspring sediments.</title>
        <authorList>
            <person name="Yuan C.-G."/>
        </authorList>
    </citation>
    <scope>NUCLEOTIDE SEQUENCE [LARGE SCALE GENOMIC DNA]</scope>
    <source>
        <strain evidence="1 2">SYSU G3D203</strain>
    </source>
</reference>
<protein>
    <recommendedName>
        <fullName evidence="3">Anti-sigma factor NepR domain-containing protein</fullName>
    </recommendedName>
</protein>
<dbReference type="EMBL" id="JAAAXJ010000003">
    <property type="protein sequence ID" value="NBJ24451.1"/>
    <property type="molecule type" value="Genomic_DNA"/>
</dbReference>
<name>A0ABW9YVU5_9HYPH</name>
<dbReference type="RefSeq" id="WP_161722329.1">
    <property type="nucleotide sequence ID" value="NZ_JAAAXI010000004.1"/>
</dbReference>
<dbReference type="Proteomes" id="UP000818323">
    <property type="component" value="Unassembled WGS sequence"/>
</dbReference>
<sequence length="68" mass="7698">MLADDEQIRGLRLPNTLELPPSHTAAVIGHLLQGIYADILKEDHPRQLMVLIERLDDAERTAVRSSQR</sequence>
<proteinExistence type="predicted"/>
<evidence type="ECO:0008006" key="3">
    <source>
        <dbReference type="Google" id="ProtNLM"/>
    </source>
</evidence>